<evidence type="ECO:0000313" key="2">
    <source>
        <dbReference type="EMBL" id="KAK7081910.1"/>
    </source>
</evidence>
<gene>
    <name evidence="2" type="ORF">SK128_024725</name>
</gene>
<dbReference type="Proteomes" id="UP001381693">
    <property type="component" value="Unassembled WGS sequence"/>
</dbReference>
<feature type="region of interest" description="Disordered" evidence="1">
    <location>
        <begin position="1"/>
        <end position="46"/>
    </location>
</feature>
<feature type="compositionally biased region" description="Polar residues" evidence="1">
    <location>
        <begin position="138"/>
        <end position="160"/>
    </location>
</feature>
<comment type="caution">
    <text evidence="2">The sequence shown here is derived from an EMBL/GenBank/DDBJ whole genome shotgun (WGS) entry which is preliminary data.</text>
</comment>
<keyword evidence="3" id="KW-1185">Reference proteome</keyword>
<evidence type="ECO:0000256" key="1">
    <source>
        <dbReference type="SAM" id="MobiDB-lite"/>
    </source>
</evidence>
<protein>
    <recommendedName>
        <fullName evidence="4">BESS domain-containing protein</fullName>
    </recommendedName>
</protein>
<dbReference type="EMBL" id="JAXCGZ010004345">
    <property type="protein sequence ID" value="KAK7081910.1"/>
    <property type="molecule type" value="Genomic_DNA"/>
</dbReference>
<organism evidence="2 3">
    <name type="scientific">Halocaridina rubra</name>
    <name type="common">Hawaiian red shrimp</name>
    <dbReference type="NCBI Taxonomy" id="373956"/>
    <lineage>
        <taxon>Eukaryota</taxon>
        <taxon>Metazoa</taxon>
        <taxon>Ecdysozoa</taxon>
        <taxon>Arthropoda</taxon>
        <taxon>Crustacea</taxon>
        <taxon>Multicrustacea</taxon>
        <taxon>Malacostraca</taxon>
        <taxon>Eumalacostraca</taxon>
        <taxon>Eucarida</taxon>
        <taxon>Decapoda</taxon>
        <taxon>Pleocyemata</taxon>
        <taxon>Caridea</taxon>
        <taxon>Atyoidea</taxon>
        <taxon>Atyidae</taxon>
        <taxon>Halocaridina</taxon>
    </lineage>
</organism>
<evidence type="ECO:0000313" key="3">
    <source>
        <dbReference type="Proteomes" id="UP001381693"/>
    </source>
</evidence>
<name>A0AAN9ADB0_HALRR</name>
<sequence>MPDHLDISGNKNEAVGMENPDSDADLVEADGDRANDNETGPNKKVAVMKPPVNTAKRVKKRADDAQGTSEISLAISQLDNIAKIASDEKPFDQFGRFVACELRSLNPREAILLQQKIQNCIIESKLNSLDNAVCSRTPEGNMSQMHPLLSDQSTDSSITSYGEHEDV</sequence>
<reference evidence="2 3" key="1">
    <citation type="submission" date="2023-11" db="EMBL/GenBank/DDBJ databases">
        <title>Halocaridina rubra genome assembly.</title>
        <authorList>
            <person name="Smith C."/>
        </authorList>
    </citation>
    <scope>NUCLEOTIDE SEQUENCE [LARGE SCALE GENOMIC DNA]</scope>
    <source>
        <strain evidence="2">EP-1</strain>
        <tissue evidence="2">Whole</tissue>
    </source>
</reference>
<dbReference type="AlphaFoldDB" id="A0AAN9ADB0"/>
<evidence type="ECO:0008006" key="4">
    <source>
        <dbReference type="Google" id="ProtNLM"/>
    </source>
</evidence>
<feature type="compositionally biased region" description="Acidic residues" evidence="1">
    <location>
        <begin position="20"/>
        <end position="29"/>
    </location>
</feature>
<accession>A0AAN9ADB0</accession>
<proteinExistence type="predicted"/>
<feature type="region of interest" description="Disordered" evidence="1">
    <location>
        <begin position="137"/>
        <end position="167"/>
    </location>
</feature>